<evidence type="ECO:0000313" key="3">
    <source>
        <dbReference type="Proteomes" id="UP000037178"/>
    </source>
</evidence>
<proteinExistence type="predicted"/>
<dbReference type="InterPro" id="IPR013830">
    <property type="entry name" value="SGNH_hydro"/>
</dbReference>
<protein>
    <submittedName>
        <fullName evidence="2">GDSL-like lipase/acylhydrolase</fullName>
    </submittedName>
</protein>
<keyword evidence="3" id="KW-1185">Reference proteome</keyword>
<dbReference type="EMBL" id="LFTY01000002">
    <property type="protein sequence ID" value="KMW57964.1"/>
    <property type="molecule type" value="Genomic_DNA"/>
</dbReference>
<accession>A0A0J9E874</accession>
<dbReference type="Pfam" id="PF13472">
    <property type="entry name" value="Lipase_GDSL_2"/>
    <property type="match status" value="1"/>
</dbReference>
<dbReference type="GO" id="GO:0016788">
    <property type="term" value="F:hydrolase activity, acting on ester bonds"/>
    <property type="evidence" value="ECO:0007669"/>
    <property type="project" value="UniProtKB-ARBA"/>
</dbReference>
<keyword evidence="2" id="KW-0378">Hydrolase</keyword>
<reference evidence="2 3" key="1">
    <citation type="submission" date="2015-06" db="EMBL/GenBank/DDBJ databases">
        <title>Draft genome sequence of an Alphaproteobacteria species associated to the Mediterranean sponge Oscarella lobularis.</title>
        <authorList>
            <person name="Jourda C."/>
            <person name="Santini S."/>
            <person name="Claverie J.-M."/>
        </authorList>
    </citation>
    <scope>NUCLEOTIDE SEQUENCE [LARGE SCALE GENOMIC DNA]</scope>
    <source>
        <strain evidence="2">IGS</strain>
    </source>
</reference>
<dbReference type="PATRIC" id="fig|1675527.3.peg.3069"/>
<sequence>MLRSIWSHTARAARLAMFIFIGVLLATLVRAEPMRVLAIGDSLMASHAISGRSVAGYLERELGVPVKDRSVLGAHMVYRLPISGAMGLSIPAQFRGEDWDWVVMTGGGNDLWLGCGCGRCDRRMNKLISKDGTRGKIPQLMAKILKSGARVIYVGYLRSPGINTPIEHCKDEGDALEARVADLAARVDGVYYLSLQDLVPSGDRSYFAIDLIHPSKKASARIAARVAALIKPSS</sequence>
<dbReference type="CDD" id="cd00229">
    <property type="entry name" value="SGNH_hydrolase"/>
    <property type="match status" value="1"/>
</dbReference>
<name>A0A0J9E874_9RHOB</name>
<evidence type="ECO:0000259" key="1">
    <source>
        <dbReference type="Pfam" id="PF13472"/>
    </source>
</evidence>
<dbReference type="AlphaFoldDB" id="A0A0J9E874"/>
<dbReference type="Proteomes" id="UP000037178">
    <property type="component" value="Unassembled WGS sequence"/>
</dbReference>
<dbReference type="STRING" id="1675527.AIOL_002932"/>
<evidence type="ECO:0000313" key="2">
    <source>
        <dbReference type="EMBL" id="KMW57964.1"/>
    </source>
</evidence>
<feature type="domain" description="SGNH hydrolase-type esterase" evidence="1">
    <location>
        <begin position="38"/>
        <end position="218"/>
    </location>
</feature>
<dbReference type="Gene3D" id="3.40.50.1110">
    <property type="entry name" value="SGNH hydrolase"/>
    <property type="match status" value="1"/>
</dbReference>
<gene>
    <name evidence="2" type="ORF">AIOL_002932</name>
</gene>
<dbReference type="RefSeq" id="WP_082152806.1">
    <property type="nucleotide sequence ID" value="NZ_LFTY01000002.1"/>
</dbReference>
<dbReference type="SUPFAM" id="SSF52266">
    <property type="entry name" value="SGNH hydrolase"/>
    <property type="match status" value="1"/>
</dbReference>
<dbReference type="InterPro" id="IPR036514">
    <property type="entry name" value="SGNH_hydro_sf"/>
</dbReference>
<comment type="caution">
    <text evidence="2">The sequence shown here is derived from an EMBL/GenBank/DDBJ whole genome shotgun (WGS) entry which is preliminary data.</text>
</comment>
<organism evidence="2 3">
    <name type="scientific">Candidatus Rhodobacter oscarellae</name>
    <dbReference type="NCBI Taxonomy" id="1675527"/>
    <lineage>
        <taxon>Bacteria</taxon>
        <taxon>Pseudomonadati</taxon>
        <taxon>Pseudomonadota</taxon>
        <taxon>Alphaproteobacteria</taxon>
        <taxon>Rhodobacterales</taxon>
        <taxon>Rhodobacter group</taxon>
        <taxon>Rhodobacter</taxon>
    </lineage>
</organism>